<dbReference type="CDD" id="cd00112">
    <property type="entry name" value="LDLa"/>
    <property type="match status" value="1"/>
</dbReference>
<evidence type="ECO:0000313" key="4">
    <source>
        <dbReference type="Proteomes" id="UP001497623"/>
    </source>
</evidence>
<dbReference type="AlphaFoldDB" id="A0AAV2QU09"/>
<dbReference type="Proteomes" id="UP001497623">
    <property type="component" value="Unassembled WGS sequence"/>
</dbReference>
<dbReference type="EMBL" id="CAXKWB010009427">
    <property type="protein sequence ID" value="CAL4094706.1"/>
    <property type="molecule type" value="Genomic_DNA"/>
</dbReference>
<proteinExistence type="predicted"/>
<dbReference type="Gene3D" id="2.40.128.620">
    <property type="match status" value="1"/>
</dbReference>
<dbReference type="Pfam" id="PF00057">
    <property type="entry name" value="Ldl_recept_a"/>
    <property type="match status" value="1"/>
</dbReference>
<dbReference type="SMART" id="SM00192">
    <property type="entry name" value="LDLa"/>
    <property type="match status" value="1"/>
</dbReference>
<dbReference type="InterPro" id="IPR036055">
    <property type="entry name" value="LDL_receptor-like_sf"/>
</dbReference>
<dbReference type="InterPro" id="IPR023415">
    <property type="entry name" value="LDLR_class-A_CS"/>
</dbReference>
<dbReference type="PROSITE" id="PS01209">
    <property type="entry name" value="LDLRA_1"/>
    <property type="match status" value="1"/>
</dbReference>
<evidence type="ECO:0000313" key="3">
    <source>
        <dbReference type="EMBL" id="CAL4094706.1"/>
    </source>
</evidence>
<dbReference type="InterPro" id="IPR002172">
    <property type="entry name" value="LDrepeatLR_classA_rpt"/>
</dbReference>
<feature type="non-terminal residue" evidence="3">
    <location>
        <position position="1"/>
    </location>
</feature>
<comment type="caution">
    <text evidence="2">Lacks conserved residue(s) required for the propagation of feature annotation.</text>
</comment>
<name>A0AAV2QU09_MEGNR</name>
<dbReference type="PROSITE" id="PS50068">
    <property type="entry name" value="LDLRA_2"/>
    <property type="match status" value="1"/>
</dbReference>
<feature type="disulfide bond" evidence="2">
    <location>
        <begin position="18"/>
        <end position="33"/>
    </location>
</feature>
<gene>
    <name evidence="3" type="ORF">MNOR_LOCUS15214</name>
</gene>
<comment type="caution">
    <text evidence="3">The sequence shown here is derived from an EMBL/GenBank/DDBJ whole genome shotgun (WGS) entry which is preliminary data.</text>
</comment>
<reference evidence="3 4" key="1">
    <citation type="submission" date="2024-05" db="EMBL/GenBank/DDBJ databases">
        <authorList>
            <person name="Wallberg A."/>
        </authorList>
    </citation>
    <scope>NUCLEOTIDE SEQUENCE [LARGE SCALE GENOMIC DNA]</scope>
</reference>
<keyword evidence="4" id="KW-1185">Reference proteome</keyword>
<evidence type="ECO:0000256" key="1">
    <source>
        <dbReference type="ARBA" id="ARBA00023157"/>
    </source>
</evidence>
<feature type="disulfide bond" evidence="2">
    <location>
        <begin position="6"/>
        <end position="24"/>
    </location>
</feature>
<sequence length="242" mass="27978">SDVFHCDEDTCIPKYWSCDGYKDCSTGNDEEACFRQVKSGDRIALRAECDPFEYLSHYYEYANTHGCPGWTMYEYDWIECKTEAWNIFAFNRSVGEDIRWGDWVVLQGNNEPSKNTYLSCKSDYYGKDQCKLSNECVSFTDPLGQAWSHPTCKNSIFKIIQRDREIGCAFREDFTYTTKECFGKPIDVNNEVYLLHSTTSHPYYLSADQGLSQAFVGLRDCPGPQLNQLDVDACGCERWFLF</sequence>
<keyword evidence="1 2" id="KW-1015">Disulfide bond</keyword>
<accession>A0AAV2QU09</accession>
<organism evidence="3 4">
    <name type="scientific">Meganyctiphanes norvegica</name>
    <name type="common">Northern krill</name>
    <name type="synonym">Thysanopoda norvegica</name>
    <dbReference type="NCBI Taxonomy" id="48144"/>
    <lineage>
        <taxon>Eukaryota</taxon>
        <taxon>Metazoa</taxon>
        <taxon>Ecdysozoa</taxon>
        <taxon>Arthropoda</taxon>
        <taxon>Crustacea</taxon>
        <taxon>Multicrustacea</taxon>
        <taxon>Malacostraca</taxon>
        <taxon>Eumalacostraca</taxon>
        <taxon>Eucarida</taxon>
        <taxon>Euphausiacea</taxon>
        <taxon>Euphausiidae</taxon>
        <taxon>Meganyctiphanes</taxon>
    </lineage>
</organism>
<protein>
    <submittedName>
        <fullName evidence="3">Uncharacterized protein</fullName>
    </submittedName>
</protein>
<dbReference type="SUPFAM" id="SSF57424">
    <property type="entry name" value="LDL receptor-like module"/>
    <property type="match status" value="1"/>
</dbReference>
<evidence type="ECO:0000256" key="2">
    <source>
        <dbReference type="PROSITE-ProRule" id="PRU00124"/>
    </source>
</evidence>
<feature type="non-terminal residue" evidence="3">
    <location>
        <position position="242"/>
    </location>
</feature>